<dbReference type="InterPro" id="IPR029044">
    <property type="entry name" value="Nucleotide-diphossugar_trans"/>
</dbReference>
<dbReference type="PANTHER" id="PTHR43630:SF2">
    <property type="entry name" value="GLYCOSYLTRANSFERASE"/>
    <property type="match status" value="1"/>
</dbReference>
<dbReference type="Gene3D" id="3.90.550.10">
    <property type="entry name" value="Spore Coat Polysaccharide Biosynthesis Protein SpsA, Chain A"/>
    <property type="match status" value="1"/>
</dbReference>
<proteinExistence type="predicted"/>
<dbReference type="Pfam" id="PF00535">
    <property type="entry name" value="Glycos_transf_2"/>
    <property type="match status" value="1"/>
</dbReference>
<organism evidence="2 3">
    <name type="scientific">Microbacterium gilvum</name>
    <dbReference type="NCBI Taxonomy" id="1336204"/>
    <lineage>
        <taxon>Bacteria</taxon>
        <taxon>Bacillati</taxon>
        <taxon>Actinomycetota</taxon>
        <taxon>Actinomycetes</taxon>
        <taxon>Micrococcales</taxon>
        <taxon>Microbacteriaceae</taxon>
        <taxon>Microbacterium</taxon>
    </lineage>
</organism>
<name>A0ABP9AB96_9MICO</name>
<gene>
    <name evidence="2" type="ORF">GCM10023351_23180</name>
</gene>
<dbReference type="InterPro" id="IPR001173">
    <property type="entry name" value="Glyco_trans_2-like"/>
</dbReference>
<accession>A0ABP9AB96</accession>
<evidence type="ECO:0000313" key="2">
    <source>
        <dbReference type="EMBL" id="GAA4777719.1"/>
    </source>
</evidence>
<sequence>MTISHVSVVILAKNEEATIGNTLDHLKDFDDVIVIDSNSDDATVSIVEAHGARVVNFTWDGSYPKKKQWGLENAGAKNDWVLLLDADEYPSSQLVDEIRGLEAELQARTHSAYDIHLSYRFAGKFLMHGHRVTKRSLLDTTSARFPVVDDLGAPGIREVEGHYQPVADGSIGSLKARLMHDDRDPVSSWFARHNRYSDWEAHLRLHDAARKEIASKRTTKGRIFDAVPFKPVLFFLYSVVARAGFLDGRAGIDYALALSMYYWQIEVKTRELARAGADGR</sequence>
<dbReference type="EMBL" id="BAABKO010000004">
    <property type="protein sequence ID" value="GAA4777719.1"/>
    <property type="molecule type" value="Genomic_DNA"/>
</dbReference>
<feature type="domain" description="Glycosyltransferase 2-like" evidence="1">
    <location>
        <begin position="7"/>
        <end position="93"/>
    </location>
</feature>
<dbReference type="RefSeq" id="WP_345439327.1">
    <property type="nucleotide sequence ID" value="NZ_BAABKO010000004.1"/>
</dbReference>
<dbReference type="SUPFAM" id="SSF53448">
    <property type="entry name" value="Nucleotide-diphospho-sugar transferases"/>
    <property type="match status" value="1"/>
</dbReference>
<dbReference type="CDD" id="cd02511">
    <property type="entry name" value="Beta4Glucosyltransferase"/>
    <property type="match status" value="1"/>
</dbReference>
<evidence type="ECO:0000313" key="3">
    <source>
        <dbReference type="Proteomes" id="UP001501645"/>
    </source>
</evidence>
<protein>
    <submittedName>
        <fullName evidence="2">Glycosyltransferase family 2 protein</fullName>
    </submittedName>
</protein>
<evidence type="ECO:0000259" key="1">
    <source>
        <dbReference type="Pfam" id="PF00535"/>
    </source>
</evidence>
<dbReference type="PANTHER" id="PTHR43630">
    <property type="entry name" value="POLY-BETA-1,6-N-ACETYL-D-GLUCOSAMINE SYNTHASE"/>
    <property type="match status" value="1"/>
</dbReference>
<dbReference type="Proteomes" id="UP001501645">
    <property type="component" value="Unassembled WGS sequence"/>
</dbReference>
<comment type="caution">
    <text evidence="2">The sequence shown here is derived from an EMBL/GenBank/DDBJ whole genome shotgun (WGS) entry which is preliminary data.</text>
</comment>
<keyword evidence="3" id="KW-1185">Reference proteome</keyword>
<reference evidence="3" key="1">
    <citation type="journal article" date="2019" name="Int. J. Syst. Evol. Microbiol.">
        <title>The Global Catalogue of Microorganisms (GCM) 10K type strain sequencing project: providing services to taxonomists for standard genome sequencing and annotation.</title>
        <authorList>
            <consortium name="The Broad Institute Genomics Platform"/>
            <consortium name="The Broad Institute Genome Sequencing Center for Infectious Disease"/>
            <person name="Wu L."/>
            <person name="Ma J."/>
        </authorList>
    </citation>
    <scope>NUCLEOTIDE SEQUENCE [LARGE SCALE GENOMIC DNA]</scope>
    <source>
        <strain evidence="3">JCM 18537</strain>
    </source>
</reference>